<dbReference type="InterPro" id="IPR050450">
    <property type="entry name" value="COX15/CtaA_HemeA_synthase"/>
</dbReference>
<feature type="transmembrane region" description="Helical" evidence="12">
    <location>
        <begin position="257"/>
        <end position="276"/>
    </location>
</feature>
<reference evidence="13 14" key="1">
    <citation type="submission" date="2018-08" db="EMBL/GenBank/DDBJ databases">
        <title>Meiothermus granaticius genome AF-68 sequencing project.</title>
        <authorList>
            <person name="Da Costa M.S."/>
            <person name="Albuquerque L."/>
            <person name="Raposo P."/>
            <person name="Froufe H.J.C."/>
            <person name="Barroso C.S."/>
            <person name="Egas C."/>
        </authorList>
    </citation>
    <scope>NUCLEOTIDE SEQUENCE [LARGE SCALE GENOMIC DNA]</scope>
    <source>
        <strain evidence="13 14">AF-68</strain>
    </source>
</reference>
<feature type="transmembrane region" description="Helical" evidence="12">
    <location>
        <begin position="296"/>
        <end position="314"/>
    </location>
</feature>
<keyword evidence="8" id="KW-0350">Heme biosynthesis</keyword>
<evidence type="ECO:0000256" key="6">
    <source>
        <dbReference type="ARBA" id="ARBA00023002"/>
    </source>
</evidence>
<evidence type="ECO:0000256" key="11">
    <source>
        <dbReference type="ARBA" id="ARBA00023444"/>
    </source>
</evidence>
<comment type="caution">
    <text evidence="13">The sequence shown here is derived from an EMBL/GenBank/DDBJ whole genome shotgun (WGS) entry which is preliminary data.</text>
</comment>
<dbReference type="AlphaFoldDB" id="A0A399F9P4"/>
<dbReference type="EC" id="1.3.-.-" evidence="13"/>
<comment type="subcellular location">
    <subcellularLocation>
        <location evidence="1">Membrane</location>
        <topology evidence="1">Multi-pass membrane protein</topology>
    </subcellularLocation>
</comment>
<dbReference type="InterPro" id="IPR003780">
    <property type="entry name" value="COX15/CtaA_fam"/>
</dbReference>
<feature type="transmembrane region" description="Helical" evidence="12">
    <location>
        <begin position="100"/>
        <end position="125"/>
    </location>
</feature>
<feature type="transmembrane region" description="Helical" evidence="12">
    <location>
        <begin position="12"/>
        <end position="32"/>
    </location>
</feature>
<keyword evidence="4" id="KW-0479">Metal-binding</keyword>
<comment type="pathway">
    <text evidence="11">Porphyrin-containing compound metabolism.</text>
</comment>
<dbReference type="RefSeq" id="WP_119356167.1">
    <property type="nucleotide sequence ID" value="NZ_BJXM01000013.1"/>
</dbReference>
<organism evidence="13 14">
    <name type="scientific">Meiothermus granaticius NBRC 107808</name>
    <dbReference type="NCBI Taxonomy" id="1227551"/>
    <lineage>
        <taxon>Bacteria</taxon>
        <taxon>Thermotogati</taxon>
        <taxon>Deinococcota</taxon>
        <taxon>Deinococci</taxon>
        <taxon>Thermales</taxon>
        <taxon>Thermaceae</taxon>
        <taxon>Meiothermus</taxon>
    </lineage>
</organism>
<dbReference type="GO" id="GO:0006784">
    <property type="term" value="P:heme A biosynthetic process"/>
    <property type="evidence" value="ECO:0007669"/>
    <property type="project" value="InterPro"/>
</dbReference>
<evidence type="ECO:0000256" key="7">
    <source>
        <dbReference type="ARBA" id="ARBA00023004"/>
    </source>
</evidence>
<evidence type="ECO:0000256" key="3">
    <source>
        <dbReference type="ARBA" id="ARBA00022692"/>
    </source>
</evidence>
<evidence type="ECO:0000256" key="1">
    <source>
        <dbReference type="ARBA" id="ARBA00004141"/>
    </source>
</evidence>
<dbReference type="Pfam" id="PF02628">
    <property type="entry name" value="COX15-CtaA"/>
    <property type="match status" value="2"/>
</dbReference>
<keyword evidence="9 12" id="KW-0472">Membrane</keyword>
<gene>
    <name evidence="13" type="primary">ctaA</name>
    <name evidence="13" type="ORF">Mgrana_00643</name>
</gene>
<dbReference type="GO" id="GO:0046872">
    <property type="term" value="F:metal ion binding"/>
    <property type="evidence" value="ECO:0007669"/>
    <property type="project" value="UniProtKB-KW"/>
</dbReference>
<evidence type="ECO:0000256" key="10">
    <source>
        <dbReference type="ARBA" id="ARBA00023157"/>
    </source>
</evidence>
<evidence type="ECO:0000313" key="13">
    <source>
        <dbReference type="EMBL" id="RIH93387.1"/>
    </source>
</evidence>
<evidence type="ECO:0000313" key="14">
    <source>
        <dbReference type="Proteomes" id="UP000266178"/>
    </source>
</evidence>
<dbReference type="Proteomes" id="UP000266178">
    <property type="component" value="Unassembled WGS sequence"/>
</dbReference>
<keyword evidence="5 12" id="KW-1133">Transmembrane helix</keyword>
<feature type="transmembrane region" description="Helical" evidence="12">
    <location>
        <begin position="171"/>
        <end position="192"/>
    </location>
</feature>
<keyword evidence="2" id="KW-1003">Cell membrane</keyword>
<evidence type="ECO:0000256" key="9">
    <source>
        <dbReference type="ARBA" id="ARBA00023136"/>
    </source>
</evidence>
<protein>
    <submittedName>
        <fullName evidence="13">Heme A synthase</fullName>
        <ecNumber evidence="13">1.3.-.-</ecNumber>
    </submittedName>
</protein>
<dbReference type="PANTHER" id="PTHR35457">
    <property type="entry name" value="HEME A SYNTHASE"/>
    <property type="match status" value="1"/>
</dbReference>
<evidence type="ECO:0000256" key="2">
    <source>
        <dbReference type="ARBA" id="ARBA00022475"/>
    </source>
</evidence>
<dbReference type="EMBL" id="QWLB01000006">
    <property type="protein sequence ID" value="RIH93387.1"/>
    <property type="molecule type" value="Genomic_DNA"/>
</dbReference>
<feature type="transmembrane region" description="Helical" evidence="12">
    <location>
        <begin position="225"/>
        <end position="245"/>
    </location>
</feature>
<dbReference type="GO" id="GO:0016491">
    <property type="term" value="F:oxidoreductase activity"/>
    <property type="evidence" value="ECO:0007669"/>
    <property type="project" value="UniProtKB-KW"/>
</dbReference>
<evidence type="ECO:0000256" key="8">
    <source>
        <dbReference type="ARBA" id="ARBA00023133"/>
    </source>
</evidence>
<accession>A0A399F9P4</accession>
<feature type="transmembrane region" description="Helical" evidence="12">
    <location>
        <begin position="137"/>
        <end position="159"/>
    </location>
</feature>
<dbReference type="OrthoDB" id="9814417at2"/>
<proteinExistence type="predicted"/>
<keyword evidence="10" id="KW-1015">Disulfide bond</keyword>
<keyword evidence="7" id="KW-0408">Iron</keyword>
<sequence length="323" mass="34213">MNTPRSSVSAAHAFARFAWVVLAVTLAVIVWGDVVQATGSGDGCGAHWPTCQGALIPKGSGLAQFIEFFHRVTSGVSLLLVLGLLLWSRRVFPKGHLARLGAVLAVIFIFTESLLGAGLVLFRLVAQDTSVARAVMAPLHFVNTLLLVASVALTAWWSVRPQKPSLQGQGAVGWALGVGVAGIVAVCISGAITSLGDTLFPVHNTTEAVARALTPGEHFLVRLRIYHPFIASAVSLYTVLAAGFIAAQRPSPDTRRLARLVGVVFVVQLLIGMINIRLAVPLWTQLTHLLFSDLAWITWLLLGASALVAPRLGLRAAPAHKAG</sequence>
<evidence type="ECO:0000256" key="5">
    <source>
        <dbReference type="ARBA" id="ARBA00022989"/>
    </source>
</evidence>
<dbReference type="PANTHER" id="PTHR35457:SF1">
    <property type="entry name" value="HEME A SYNTHASE"/>
    <property type="match status" value="1"/>
</dbReference>
<evidence type="ECO:0000256" key="4">
    <source>
        <dbReference type="ARBA" id="ARBA00022723"/>
    </source>
</evidence>
<keyword evidence="3 12" id="KW-0812">Transmembrane</keyword>
<feature type="transmembrane region" description="Helical" evidence="12">
    <location>
        <begin position="68"/>
        <end position="88"/>
    </location>
</feature>
<keyword evidence="14" id="KW-1185">Reference proteome</keyword>
<evidence type="ECO:0000256" key="12">
    <source>
        <dbReference type="SAM" id="Phobius"/>
    </source>
</evidence>
<dbReference type="GO" id="GO:0016020">
    <property type="term" value="C:membrane"/>
    <property type="evidence" value="ECO:0007669"/>
    <property type="project" value="UniProtKB-SubCell"/>
</dbReference>
<keyword evidence="6 13" id="KW-0560">Oxidoreductase</keyword>
<name>A0A399F9P4_9DEIN</name>